<feature type="region of interest" description="Disordered" evidence="1">
    <location>
        <begin position="26"/>
        <end position="46"/>
    </location>
</feature>
<feature type="non-terminal residue" evidence="2">
    <location>
        <position position="345"/>
    </location>
</feature>
<accession>A0A0P0VSZ0</accession>
<sequence length="345" mass="37340">MNVVAFGPKLAKKKVLGVVGDVQEEPRRRRAQEVEPVAPRELAGEEAEGLAGEGLVHRRGHLRLLRRDLHLEHLGHVGRGALRVLGDDGGVPRRLRHPHPPVEGERRGKRAEHEDEPPHVVGLGRGGRRRVGGERRRGEPAPEDRGDPDRHRAAGEDPEPLHREHGGDERPARPLVRVLRHDGGAERVVAADAEAEPEAEEAERGHDARRRVPERQPRRDGADDHQEQRHAVDALPADPVAEPPEEELPRERADEGDAVHGRRDVGRQAARLGRAVGGVVDAADELGDEGDAEEVVGVGEEAHAGDDDGGEVVPLRLGAVQRGEHVHLIARHGGDAAAPAVKGSL</sequence>
<feature type="compositionally biased region" description="Basic and acidic residues" evidence="1">
    <location>
        <begin position="247"/>
        <end position="266"/>
    </location>
</feature>
<feature type="compositionally biased region" description="Basic and acidic residues" evidence="1">
    <location>
        <begin position="100"/>
        <end position="118"/>
    </location>
</feature>
<dbReference type="PaxDb" id="39947-A0A0P0VSZ0"/>
<evidence type="ECO:0000313" key="3">
    <source>
        <dbReference type="Proteomes" id="UP000059680"/>
    </source>
</evidence>
<feature type="region of interest" description="Disordered" evidence="1">
    <location>
        <begin position="82"/>
        <end position="270"/>
    </location>
</feature>
<gene>
    <name evidence="2" type="ordered locus">Os03g0136450</name>
    <name evidence="2" type="ORF">OSNPB_030136450</name>
</gene>
<evidence type="ECO:0000313" key="2">
    <source>
        <dbReference type="EMBL" id="BAS82184.1"/>
    </source>
</evidence>
<dbReference type="Proteomes" id="UP000059680">
    <property type="component" value="Chromosome 3"/>
</dbReference>
<evidence type="ECO:0000256" key="1">
    <source>
        <dbReference type="SAM" id="MobiDB-lite"/>
    </source>
</evidence>
<dbReference type="FunCoup" id="A0A0P0VSZ0">
    <property type="interactions" value="3"/>
</dbReference>
<protein>
    <submittedName>
        <fullName evidence="2">Os03g0136450 protein</fullName>
    </submittedName>
</protein>
<dbReference type="InParanoid" id="A0A0P0VSZ0"/>
<name>A0A0P0VSZ0_ORYSJ</name>
<proteinExistence type="predicted"/>
<organism evidence="2 3">
    <name type="scientific">Oryza sativa subsp. japonica</name>
    <name type="common">Rice</name>
    <dbReference type="NCBI Taxonomy" id="39947"/>
    <lineage>
        <taxon>Eukaryota</taxon>
        <taxon>Viridiplantae</taxon>
        <taxon>Streptophyta</taxon>
        <taxon>Embryophyta</taxon>
        <taxon>Tracheophyta</taxon>
        <taxon>Spermatophyta</taxon>
        <taxon>Magnoliopsida</taxon>
        <taxon>Liliopsida</taxon>
        <taxon>Poales</taxon>
        <taxon>Poaceae</taxon>
        <taxon>BOP clade</taxon>
        <taxon>Oryzoideae</taxon>
        <taxon>Oryzeae</taxon>
        <taxon>Oryzinae</taxon>
        <taxon>Oryza</taxon>
        <taxon>Oryza sativa</taxon>
    </lineage>
</organism>
<reference evidence="3" key="1">
    <citation type="journal article" date="2005" name="Nature">
        <title>The map-based sequence of the rice genome.</title>
        <authorList>
            <consortium name="International rice genome sequencing project (IRGSP)"/>
            <person name="Matsumoto T."/>
            <person name="Wu J."/>
            <person name="Kanamori H."/>
            <person name="Katayose Y."/>
            <person name="Fujisawa M."/>
            <person name="Namiki N."/>
            <person name="Mizuno H."/>
            <person name="Yamamoto K."/>
            <person name="Antonio B.A."/>
            <person name="Baba T."/>
            <person name="Sakata K."/>
            <person name="Nagamura Y."/>
            <person name="Aoki H."/>
            <person name="Arikawa K."/>
            <person name="Arita K."/>
            <person name="Bito T."/>
            <person name="Chiden Y."/>
            <person name="Fujitsuka N."/>
            <person name="Fukunaka R."/>
            <person name="Hamada M."/>
            <person name="Harada C."/>
            <person name="Hayashi A."/>
            <person name="Hijishita S."/>
            <person name="Honda M."/>
            <person name="Hosokawa S."/>
            <person name="Ichikawa Y."/>
            <person name="Idonuma A."/>
            <person name="Iijima M."/>
            <person name="Ikeda M."/>
            <person name="Ikeno M."/>
            <person name="Ito K."/>
            <person name="Ito S."/>
            <person name="Ito T."/>
            <person name="Ito Y."/>
            <person name="Ito Y."/>
            <person name="Iwabuchi A."/>
            <person name="Kamiya K."/>
            <person name="Karasawa W."/>
            <person name="Kurita K."/>
            <person name="Katagiri S."/>
            <person name="Kikuta A."/>
            <person name="Kobayashi H."/>
            <person name="Kobayashi N."/>
            <person name="Machita K."/>
            <person name="Maehara T."/>
            <person name="Masukawa M."/>
            <person name="Mizubayashi T."/>
            <person name="Mukai Y."/>
            <person name="Nagasaki H."/>
            <person name="Nagata Y."/>
            <person name="Naito S."/>
            <person name="Nakashima M."/>
            <person name="Nakama Y."/>
            <person name="Nakamichi Y."/>
            <person name="Nakamura M."/>
            <person name="Meguro A."/>
            <person name="Negishi M."/>
            <person name="Ohta I."/>
            <person name="Ohta T."/>
            <person name="Okamoto M."/>
            <person name="Ono N."/>
            <person name="Saji S."/>
            <person name="Sakaguchi M."/>
            <person name="Sakai K."/>
            <person name="Shibata M."/>
            <person name="Shimokawa T."/>
            <person name="Song J."/>
            <person name="Takazaki Y."/>
            <person name="Terasawa K."/>
            <person name="Tsugane M."/>
            <person name="Tsuji K."/>
            <person name="Ueda S."/>
            <person name="Waki K."/>
            <person name="Yamagata H."/>
            <person name="Yamamoto M."/>
            <person name="Yamamoto S."/>
            <person name="Yamane H."/>
            <person name="Yoshiki S."/>
            <person name="Yoshihara R."/>
            <person name="Yukawa K."/>
            <person name="Zhong H."/>
            <person name="Yano M."/>
            <person name="Yuan Q."/>
            <person name="Ouyang S."/>
            <person name="Liu J."/>
            <person name="Jones K.M."/>
            <person name="Gansberger K."/>
            <person name="Moffat K."/>
            <person name="Hill J."/>
            <person name="Bera J."/>
            <person name="Fadrosh D."/>
            <person name="Jin S."/>
            <person name="Johri S."/>
            <person name="Kim M."/>
            <person name="Overton L."/>
            <person name="Reardon M."/>
            <person name="Tsitrin T."/>
            <person name="Vuong H."/>
            <person name="Weaver B."/>
            <person name="Ciecko A."/>
            <person name="Tallon L."/>
            <person name="Jackson J."/>
            <person name="Pai G."/>
            <person name="Aken S.V."/>
            <person name="Utterback T."/>
            <person name="Reidmuller S."/>
            <person name="Feldblyum T."/>
            <person name="Hsiao J."/>
            <person name="Zismann V."/>
            <person name="Iobst S."/>
            <person name="de Vazeille A.R."/>
            <person name="Buell C.R."/>
            <person name="Ying K."/>
            <person name="Li Y."/>
            <person name="Lu T."/>
            <person name="Huang Y."/>
            <person name="Zhao Q."/>
            <person name="Feng Q."/>
            <person name="Zhang L."/>
            <person name="Zhu J."/>
            <person name="Weng Q."/>
            <person name="Mu J."/>
            <person name="Lu Y."/>
            <person name="Fan D."/>
            <person name="Liu Y."/>
            <person name="Guan J."/>
            <person name="Zhang Y."/>
            <person name="Yu S."/>
            <person name="Liu X."/>
            <person name="Zhang Y."/>
            <person name="Hong G."/>
            <person name="Han B."/>
            <person name="Choisne N."/>
            <person name="Demange N."/>
            <person name="Orjeda G."/>
            <person name="Samain S."/>
            <person name="Cattolico L."/>
            <person name="Pelletier E."/>
            <person name="Couloux A."/>
            <person name="Segurens B."/>
            <person name="Wincker P."/>
            <person name="D'Hont A."/>
            <person name="Scarpelli C."/>
            <person name="Weissenbach J."/>
            <person name="Salanoubat M."/>
            <person name="Quetier F."/>
            <person name="Yu Y."/>
            <person name="Kim H.R."/>
            <person name="Rambo T."/>
            <person name="Currie J."/>
            <person name="Collura K."/>
            <person name="Luo M."/>
            <person name="Yang T."/>
            <person name="Ammiraju J.S.S."/>
            <person name="Engler F."/>
            <person name="Soderlund C."/>
            <person name="Wing R.A."/>
            <person name="Palmer L.E."/>
            <person name="de la Bastide M."/>
            <person name="Spiegel L."/>
            <person name="Nascimento L."/>
            <person name="Zutavern T."/>
            <person name="O'Shaughnessy A."/>
            <person name="Dike S."/>
            <person name="Dedhia N."/>
            <person name="Preston R."/>
            <person name="Balija V."/>
            <person name="McCombie W.R."/>
            <person name="Chow T."/>
            <person name="Chen H."/>
            <person name="Chung M."/>
            <person name="Chen C."/>
            <person name="Shaw J."/>
            <person name="Wu H."/>
            <person name="Hsiao K."/>
            <person name="Chao Y."/>
            <person name="Chu M."/>
            <person name="Cheng C."/>
            <person name="Hour A."/>
            <person name="Lee P."/>
            <person name="Lin S."/>
            <person name="Lin Y."/>
            <person name="Liou J."/>
            <person name="Liu S."/>
            <person name="Hsing Y."/>
            <person name="Raghuvanshi S."/>
            <person name="Mohanty A."/>
            <person name="Bharti A.K."/>
            <person name="Gaur A."/>
            <person name="Gupta V."/>
            <person name="Kumar D."/>
            <person name="Ravi V."/>
            <person name="Vij S."/>
            <person name="Kapur A."/>
            <person name="Khurana P."/>
            <person name="Khurana P."/>
            <person name="Khurana J.P."/>
            <person name="Tyagi A.K."/>
            <person name="Gaikwad K."/>
            <person name="Singh A."/>
            <person name="Dalal V."/>
            <person name="Srivastava S."/>
            <person name="Dixit A."/>
            <person name="Pal A.K."/>
            <person name="Ghazi I.A."/>
            <person name="Yadav M."/>
            <person name="Pandit A."/>
            <person name="Bhargava A."/>
            <person name="Sureshbabu K."/>
            <person name="Batra K."/>
            <person name="Sharma T.R."/>
            <person name="Mohapatra T."/>
            <person name="Singh N.K."/>
            <person name="Messing J."/>
            <person name="Nelson A.B."/>
            <person name="Fuks G."/>
            <person name="Kavchok S."/>
            <person name="Keizer G."/>
            <person name="Linton E."/>
            <person name="Llaca V."/>
            <person name="Song R."/>
            <person name="Tanyolac B."/>
            <person name="Young S."/>
            <person name="Ho-Il K."/>
            <person name="Hahn J.H."/>
            <person name="Sangsakoo G."/>
            <person name="Vanavichit A."/>
            <person name="de Mattos Luiz.A.T."/>
            <person name="Zimmer P.D."/>
            <person name="Malone G."/>
            <person name="Dellagostin O."/>
            <person name="de Oliveira A.C."/>
            <person name="Bevan M."/>
            <person name="Bancroft I."/>
            <person name="Minx P."/>
            <person name="Cordum H."/>
            <person name="Wilson R."/>
            <person name="Cheng Z."/>
            <person name="Jin W."/>
            <person name="Jiang J."/>
            <person name="Leong S.A."/>
            <person name="Iwama H."/>
            <person name="Gojobori T."/>
            <person name="Itoh T."/>
            <person name="Niimura Y."/>
            <person name="Fujii Y."/>
            <person name="Habara T."/>
            <person name="Sakai H."/>
            <person name="Sato Y."/>
            <person name="Wilson G."/>
            <person name="Kumar K."/>
            <person name="McCouch S."/>
            <person name="Juretic N."/>
            <person name="Hoen D."/>
            <person name="Wright S."/>
            <person name="Bruskiewich R."/>
            <person name="Bureau T."/>
            <person name="Miyao A."/>
            <person name="Hirochika H."/>
            <person name="Nishikawa T."/>
            <person name="Kadowaki K."/>
            <person name="Sugiura M."/>
            <person name="Burr B."/>
            <person name="Sasaki T."/>
        </authorList>
    </citation>
    <scope>NUCLEOTIDE SEQUENCE [LARGE SCALE GENOMIC DNA]</scope>
    <source>
        <strain evidence="3">cv. Nipponbare</strain>
    </source>
</reference>
<dbReference type="eggNOG" id="ENOG502SYHU">
    <property type="taxonomic scope" value="Eukaryota"/>
</dbReference>
<dbReference type="EMBL" id="AP014959">
    <property type="protein sequence ID" value="BAS82184.1"/>
    <property type="molecule type" value="Genomic_DNA"/>
</dbReference>
<keyword evidence="3" id="KW-1185">Reference proteome</keyword>
<dbReference type="AlphaFoldDB" id="A0A0P0VSZ0"/>
<feature type="compositionally biased region" description="Basic and acidic residues" evidence="1">
    <location>
        <begin position="131"/>
        <end position="172"/>
    </location>
</feature>
<reference evidence="2 3" key="3">
    <citation type="journal article" date="2013" name="Rice">
        <title>Improvement of the Oryza sativa Nipponbare reference genome using next generation sequence and optical map data.</title>
        <authorList>
            <person name="Kawahara Y."/>
            <person name="de la Bastide M."/>
            <person name="Hamilton J.P."/>
            <person name="Kanamori H."/>
            <person name="McCombie W.R."/>
            <person name="Ouyang S."/>
            <person name="Schwartz D.C."/>
            <person name="Tanaka T."/>
            <person name="Wu J."/>
            <person name="Zhou S."/>
            <person name="Childs K.L."/>
            <person name="Davidson R.M."/>
            <person name="Lin H."/>
            <person name="Quesada-Ocampo L."/>
            <person name="Vaillancourt B."/>
            <person name="Sakai H."/>
            <person name="Lee S.S."/>
            <person name="Kim J."/>
            <person name="Numa H."/>
            <person name="Itoh T."/>
            <person name="Buell C.R."/>
            <person name="Matsumoto T."/>
        </authorList>
    </citation>
    <scope>NUCLEOTIDE SEQUENCE [LARGE SCALE GENOMIC DNA]</scope>
    <source>
        <strain evidence="3">cv. Nipponbare</strain>
    </source>
</reference>
<dbReference type="Gramene" id="Os03t0136450-00">
    <property type="protein sequence ID" value="Os03t0136450-00"/>
    <property type="gene ID" value="Os03g0136450"/>
</dbReference>
<reference evidence="2 3" key="2">
    <citation type="journal article" date="2013" name="Plant Cell Physiol.">
        <title>Rice Annotation Project Database (RAP-DB): an integrative and interactive database for rice genomics.</title>
        <authorList>
            <person name="Sakai H."/>
            <person name="Lee S.S."/>
            <person name="Tanaka T."/>
            <person name="Numa H."/>
            <person name="Kim J."/>
            <person name="Kawahara Y."/>
            <person name="Wakimoto H."/>
            <person name="Yang C.C."/>
            <person name="Iwamoto M."/>
            <person name="Abe T."/>
            <person name="Yamada Y."/>
            <person name="Muto A."/>
            <person name="Inokuchi H."/>
            <person name="Ikemura T."/>
            <person name="Matsumoto T."/>
            <person name="Sasaki T."/>
            <person name="Itoh T."/>
        </authorList>
    </citation>
    <scope>NUCLEOTIDE SEQUENCE [LARGE SCALE GENOMIC DNA]</scope>
    <source>
        <strain evidence="3">cv. Nipponbare</strain>
    </source>
</reference>
<feature type="compositionally biased region" description="Basic and acidic residues" evidence="1">
    <location>
        <begin position="202"/>
        <end position="232"/>
    </location>
</feature>